<keyword evidence="3" id="KW-1185">Reference proteome</keyword>
<accession>A0ABX5KKX4</accession>
<evidence type="ECO:0000256" key="1">
    <source>
        <dbReference type="SAM" id="Phobius"/>
    </source>
</evidence>
<dbReference type="EMBL" id="QEOB01000008">
    <property type="protein sequence ID" value="PVX82661.1"/>
    <property type="molecule type" value="Genomic_DNA"/>
</dbReference>
<keyword evidence="1" id="KW-0812">Transmembrane</keyword>
<reference evidence="2 3" key="1">
    <citation type="submission" date="2018-05" db="EMBL/GenBank/DDBJ databases">
        <title>Genomic Encyclopedia of Type Strains, Phase IV (KMG-V): Genome sequencing to study the core and pangenomes of soil and plant-associated prokaryotes.</title>
        <authorList>
            <person name="Whitman W."/>
        </authorList>
    </citation>
    <scope>NUCLEOTIDE SEQUENCE [LARGE SCALE GENOMIC DNA]</scope>
    <source>
        <strain evidence="2 3">SCZa-39</strain>
    </source>
</reference>
<protein>
    <recommendedName>
        <fullName evidence="4">Membrane protein DUF2178</fullName>
    </recommendedName>
</protein>
<proteinExistence type="predicted"/>
<name>A0ABX5KKX4_9BURK</name>
<feature type="transmembrane region" description="Helical" evidence="1">
    <location>
        <begin position="111"/>
        <end position="128"/>
    </location>
</feature>
<comment type="caution">
    <text evidence="2">The sequence shown here is derived from an EMBL/GenBank/DDBJ whole genome shotgun (WGS) entry which is preliminary data.</text>
</comment>
<keyword evidence="1" id="KW-1133">Transmembrane helix</keyword>
<sequence>MLEASKVALLRLRKWIPTIASLAVFLLVVGIARGADWKAALGRLVPLGALLLVAFIYQIVKARRIMKGKPQLSRGQLFSRFYLAVGLLFFAYFGISILWELKGNGDEGFAMLLPVFLFCGALCGVALYKELGDLEDDFGANG</sequence>
<feature type="transmembrane region" description="Helical" evidence="1">
    <location>
        <begin position="81"/>
        <end position="99"/>
    </location>
</feature>
<evidence type="ECO:0008006" key="4">
    <source>
        <dbReference type="Google" id="ProtNLM"/>
    </source>
</evidence>
<evidence type="ECO:0000313" key="3">
    <source>
        <dbReference type="Proteomes" id="UP000245712"/>
    </source>
</evidence>
<dbReference type="Proteomes" id="UP000245712">
    <property type="component" value="Unassembled WGS sequence"/>
</dbReference>
<feature type="transmembrane region" description="Helical" evidence="1">
    <location>
        <begin position="44"/>
        <end position="60"/>
    </location>
</feature>
<organism evidence="2 3">
    <name type="scientific">Paraburkholderia unamae</name>
    <dbReference type="NCBI Taxonomy" id="219649"/>
    <lineage>
        <taxon>Bacteria</taxon>
        <taxon>Pseudomonadati</taxon>
        <taxon>Pseudomonadota</taxon>
        <taxon>Betaproteobacteria</taxon>
        <taxon>Burkholderiales</taxon>
        <taxon>Burkholderiaceae</taxon>
        <taxon>Paraburkholderia</taxon>
    </lineage>
</organism>
<keyword evidence="1" id="KW-0472">Membrane</keyword>
<evidence type="ECO:0000313" key="2">
    <source>
        <dbReference type="EMBL" id="PVX82661.1"/>
    </source>
</evidence>
<gene>
    <name evidence="2" type="ORF">C7402_10834</name>
</gene>